<organism evidence="3 4">
    <name type="scientific">Kribbella ginsengisoli</name>
    <dbReference type="NCBI Taxonomy" id="363865"/>
    <lineage>
        <taxon>Bacteria</taxon>
        <taxon>Bacillati</taxon>
        <taxon>Actinomycetota</taxon>
        <taxon>Actinomycetes</taxon>
        <taxon>Propionibacteriales</taxon>
        <taxon>Kribbellaceae</taxon>
        <taxon>Kribbella</taxon>
    </lineage>
</organism>
<dbReference type="EMBL" id="BAABAA010000007">
    <property type="protein sequence ID" value="GAA3575729.1"/>
    <property type="molecule type" value="Genomic_DNA"/>
</dbReference>
<feature type="chain" id="PRO_5047125832" description="SGNH hydrolase-type esterase domain-containing protein" evidence="1">
    <location>
        <begin position="33"/>
        <end position="281"/>
    </location>
</feature>
<proteinExistence type="predicted"/>
<evidence type="ECO:0000256" key="1">
    <source>
        <dbReference type="SAM" id="SignalP"/>
    </source>
</evidence>
<reference evidence="4" key="1">
    <citation type="journal article" date="2019" name="Int. J. Syst. Evol. Microbiol.">
        <title>The Global Catalogue of Microorganisms (GCM) 10K type strain sequencing project: providing services to taxonomists for standard genome sequencing and annotation.</title>
        <authorList>
            <consortium name="The Broad Institute Genomics Platform"/>
            <consortium name="The Broad Institute Genome Sequencing Center for Infectious Disease"/>
            <person name="Wu L."/>
            <person name="Ma J."/>
        </authorList>
    </citation>
    <scope>NUCLEOTIDE SEQUENCE [LARGE SCALE GENOMIC DNA]</scope>
    <source>
        <strain evidence="4">JCM 16928</strain>
    </source>
</reference>
<dbReference type="InterPro" id="IPR013830">
    <property type="entry name" value="SGNH_hydro"/>
</dbReference>
<sequence length="281" mass="29217">MPAPRTSTGVTAALIALVTALALLLTSTPASAASAASAAEQRAAERWYLSLGDSLAFGFQRFKVGQPAEAFDTGYADLLAPRLHHGQQRTTLVNYGCPGESTTTFATGRCPWAGAGLPLHDAFTGTQQAAAVRFLRDHRGRVDLVTLSLWGNDANEFVASCNGNVQCILDGAPAAIAGIAANLSGILRQLHRAAPDARLVVLGAFDVNVGAFPVTHPIIRQLNAAMAAAAAEHGARFADPMPVFNPEGDTGATLCTLTLLCRDGDAHPSDAGYQALADLME</sequence>
<dbReference type="Gene3D" id="3.40.50.1110">
    <property type="entry name" value="SGNH hydrolase"/>
    <property type="match status" value="1"/>
</dbReference>
<evidence type="ECO:0000313" key="4">
    <source>
        <dbReference type="Proteomes" id="UP001501222"/>
    </source>
</evidence>
<gene>
    <name evidence="3" type="ORF">GCM10022235_51790</name>
</gene>
<feature type="signal peptide" evidence="1">
    <location>
        <begin position="1"/>
        <end position="32"/>
    </location>
</feature>
<dbReference type="RefSeq" id="WP_344844733.1">
    <property type="nucleotide sequence ID" value="NZ_BAABAA010000007.1"/>
</dbReference>
<evidence type="ECO:0000259" key="2">
    <source>
        <dbReference type="Pfam" id="PF13472"/>
    </source>
</evidence>
<comment type="caution">
    <text evidence="3">The sequence shown here is derived from an EMBL/GenBank/DDBJ whole genome shotgun (WGS) entry which is preliminary data.</text>
</comment>
<dbReference type="CDD" id="cd00229">
    <property type="entry name" value="SGNH_hydrolase"/>
    <property type="match status" value="1"/>
</dbReference>
<feature type="domain" description="SGNH hydrolase-type esterase" evidence="2">
    <location>
        <begin position="51"/>
        <end position="275"/>
    </location>
</feature>
<accession>A0ABP6Y106</accession>
<dbReference type="InterPro" id="IPR051532">
    <property type="entry name" value="Ester_Hydrolysis_Enzymes"/>
</dbReference>
<dbReference type="Proteomes" id="UP001501222">
    <property type="component" value="Unassembled WGS sequence"/>
</dbReference>
<dbReference type="SUPFAM" id="SSF52266">
    <property type="entry name" value="SGNH hydrolase"/>
    <property type="match status" value="1"/>
</dbReference>
<dbReference type="Pfam" id="PF13472">
    <property type="entry name" value="Lipase_GDSL_2"/>
    <property type="match status" value="1"/>
</dbReference>
<keyword evidence="1" id="KW-0732">Signal</keyword>
<dbReference type="InterPro" id="IPR036514">
    <property type="entry name" value="SGNH_hydro_sf"/>
</dbReference>
<protein>
    <recommendedName>
        <fullName evidence="2">SGNH hydrolase-type esterase domain-containing protein</fullName>
    </recommendedName>
</protein>
<keyword evidence="4" id="KW-1185">Reference proteome</keyword>
<name>A0ABP6Y106_9ACTN</name>
<dbReference type="PANTHER" id="PTHR30383">
    <property type="entry name" value="THIOESTERASE 1/PROTEASE 1/LYSOPHOSPHOLIPASE L1"/>
    <property type="match status" value="1"/>
</dbReference>
<evidence type="ECO:0000313" key="3">
    <source>
        <dbReference type="EMBL" id="GAA3575729.1"/>
    </source>
</evidence>
<dbReference type="PANTHER" id="PTHR30383:SF5">
    <property type="entry name" value="SGNH HYDROLASE-TYPE ESTERASE DOMAIN-CONTAINING PROTEIN"/>
    <property type="match status" value="1"/>
</dbReference>